<dbReference type="Pfam" id="PF00561">
    <property type="entry name" value="Abhydrolase_1"/>
    <property type="match status" value="1"/>
</dbReference>
<evidence type="ECO:0000256" key="1">
    <source>
        <dbReference type="ARBA" id="ARBA00022801"/>
    </source>
</evidence>
<sequence>MTTTTTPPPPPPPPPPISTTTTSTSTSPTAEKGISRHEFTKYDKTISYLDAGPADGPLLVFVHGWPAIAATWTAQLRGFSVLGFRVVAPDMPGYGASGPKRQEKGEYALEKVVAQMLQLLRHVGRSEAVWIGHGWGAGVVWALLAHNPEVCLGVVAMAVPYRTLEMGVPELLKYANRDLYPEAEYPHAQWSHHTFYQDPDNYAKAIDFFDTHVEGFLRFVYARRPDADVEQDRDKPALTANVAKNGGWFTDGDGAESLPKTEDLGESLVDEETHKALVEAFTSGGFWAPTAYNLNDDANLQWCEDWSVNEGVVSVPVLFVEALNDAVVGTHNSTICDPMKSYCRRLTTVSIGAGHWVALEAPQETNAAILRWIARELPEERAWPWGKKNPLKKNE</sequence>
<keyword evidence="1" id="KW-0378">Hydrolase</keyword>
<dbReference type="AlphaFoldDB" id="A0A0D2F7I4"/>
<dbReference type="PANTHER" id="PTHR43329">
    <property type="entry name" value="EPOXIDE HYDROLASE"/>
    <property type="match status" value="1"/>
</dbReference>
<dbReference type="SUPFAM" id="SSF53474">
    <property type="entry name" value="alpha/beta-Hydrolases"/>
    <property type="match status" value="1"/>
</dbReference>
<evidence type="ECO:0000313" key="5">
    <source>
        <dbReference type="EMBL" id="KIW82522.1"/>
    </source>
</evidence>
<name>A0A0D2F7I4_9EURO</name>
<evidence type="ECO:0000256" key="2">
    <source>
        <dbReference type="ARBA" id="ARBA00038334"/>
    </source>
</evidence>
<dbReference type="RefSeq" id="XP_013286330.1">
    <property type="nucleotide sequence ID" value="XM_013430876.1"/>
</dbReference>
<dbReference type="Gene3D" id="3.40.50.1820">
    <property type="entry name" value="alpha/beta hydrolase"/>
    <property type="match status" value="1"/>
</dbReference>
<evidence type="ECO:0000313" key="6">
    <source>
        <dbReference type="Proteomes" id="UP000053029"/>
    </source>
</evidence>
<feature type="compositionally biased region" description="Pro residues" evidence="3">
    <location>
        <begin position="1"/>
        <end position="17"/>
    </location>
</feature>
<accession>A0A0D2F7I4</accession>
<dbReference type="InterPro" id="IPR029058">
    <property type="entry name" value="AB_hydrolase_fold"/>
</dbReference>
<evidence type="ECO:0000256" key="3">
    <source>
        <dbReference type="SAM" id="MobiDB-lite"/>
    </source>
</evidence>
<dbReference type="InterPro" id="IPR000639">
    <property type="entry name" value="Epox_hydrolase-like"/>
</dbReference>
<feature type="region of interest" description="Disordered" evidence="3">
    <location>
        <begin position="1"/>
        <end position="36"/>
    </location>
</feature>
<organism evidence="5 6">
    <name type="scientific">Fonsecaea pedrosoi CBS 271.37</name>
    <dbReference type="NCBI Taxonomy" id="1442368"/>
    <lineage>
        <taxon>Eukaryota</taxon>
        <taxon>Fungi</taxon>
        <taxon>Dikarya</taxon>
        <taxon>Ascomycota</taxon>
        <taxon>Pezizomycotina</taxon>
        <taxon>Eurotiomycetes</taxon>
        <taxon>Chaetothyriomycetidae</taxon>
        <taxon>Chaetothyriales</taxon>
        <taxon>Herpotrichiellaceae</taxon>
        <taxon>Fonsecaea</taxon>
    </lineage>
</organism>
<dbReference type="GO" id="GO:0016787">
    <property type="term" value="F:hydrolase activity"/>
    <property type="evidence" value="ECO:0007669"/>
    <property type="project" value="UniProtKB-KW"/>
</dbReference>
<dbReference type="GeneID" id="25305039"/>
<dbReference type="EMBL" id="KN846971">
    <property type="protein sequence ID" value="KIW82522.1"/>
    <property type="molecule type" value="Genomic_DNA"/>
</dbReference>
<keyword evidence="6" id="KW-1185">Reference proteome</keyword>
<dbReference type="VEuPathDB" id="FungiDB:Z517_05549"/>
<dbReference type="OrthoDB" id="284184at2759"/>
<dbReference type="SUPFAM" id="SSF101447">
    <property type="entry name" value="Formin homology 2 domain (FH2 domain)"/>
    <property type="match status" value="1"/>
</dbReference>
<dbReference type="PRINTS" id="PR00412">
    <property type="entry name" value="EPOXHYDRLASE"/>
</dbReference>
<reference evidence="5 6" key="1">
    <citation type="submission" date="2015-01" db="EMBL/GenBank/DDBJ databases">
        <title>The Genome Sequence of Fonsecaea pedrosoi CBS 271.37.</title>
        <authorList>
            <consortium name="The Broad Institute Genomics Platform"/>
            <person name="Cuomo C."/>
            <person name="de Hoog S."/>
            <person name="Gorbushina A."/>
            <person name="Stielow B."/>
            <person name="Teixiera M."/>
            <person name="Abouelleil A."/>
            <person name="Chapman S.B."/>
            <person name="Priest M."/>
            <person name="Young S.K."/>
            <person name="Wortman J."/>
            <person name="Nusbaum C."/>
            <person name="Birren B."/>
        </authorList>
    </citation>
    <scope>NUCLEOTIDE SEQUENCE [LARGE SCALE GENOMIC DNA]</scope>
    <source>
        <strain evidence="5 6">CBS 271.37</strain>
    </source>
</reference>
<feature type="compositionally biased region" description="Low complexity" evidence="3">
    <location>
        <begin position="18"/>
        <end position="29"/>
    </location>
</feature>
<dbReference type="STRING" id="1442368.A0A0D2F7I4"/>
<gene>
    <name evidence="5" type="ORF">Z517_05549</name>
</gene>
<evidence type="ECO:0000259" key="4">
    <source>
        <dbReference type="Pfam" id="PF00561"/>
    </source>
</evidence>
<feature type="domain" description="AB hydrolase-1" evidence="4">
    <location>
        <begin position="57"/>
        <end position="362"/>
    </location>
</feature>
<proteinExistence type="inferred from homology"/>
<comment type="similarity">
    <text evidence="2">Belongs to the AB hydrolase superfamily. Epoxide hydrolase family.</text>
</comment>
<dbReference type="HOGENOM" id="CLU_020336_7_2_1"/>
<dbReference type="InterPro" id="IPR000073">
    <property type="entry name" value="AB_hydrolase_1"/>
</dbReference>
<dbReference type="Proteomes" id="UP000053029">
    <property type="component" value="Unassembled WGS sequence"/>
</dbReference>
<protein>
    <recommendedName>
        <fullName evidence="4">AB hydrolase-1 domain-containing protein</fullName>
    </recommendedName>
</protein>